<keyword evidence="1" id="KW-0472">Membrane</keyword>
<accession>A0A0C2WMC7</accession>
<organism evidence="2 3">
    <name type="scientific">Amanita muscaria (strain Koide BX008)</name>
    <dbReference type="NCBI Taxonomy" id="946122"/>
    <lineage>
        <taxon>Eukaryota</taxon>
        <taxon>Fungi</taxon>
        <taxon>Dikarya</taxon>
        <taxon>Basidiomycota</taxon>
        <taxon>Agaricomycotina</taxon>
        <taxon>Agaricomycetes</taxon>
        <taxon>Agaricomycetidae</taxon>
        <taxon>Agaricales</taxon>
        <taxon>Pluteineae</taxon>
        <taxon>Amanitaceae</taxon>
        <taxon>Amanita</taxon>
    </lineage>
</organism>
<name>A0A0C2WMC7_AMAMK</name>
<dbReference type="Proteomes" id="UP000054549">
    <property type="component" value="Unassembled WGS sequence"/>
</dbReference>
<dbReference type="AlphaFoldDB" id="A0A0C2WMC7"/>
<evidence type="ECO:0000256" key="1">
    <source>
        <dbReference type="SAM" id="Phobius"/>
    </source>
</evidence>
<keyword evidence="1" id="KW-0812">Transmembrane</keyword>
<gene>
    <name evidence="2" type="ORF">M378DRAFT_1027459</name>
</gene>
<sequence length="81" mass="9208">SIKQSTSILLPEYLLRPAFHTTVPLLGQQTRSRVHCKIMLAHGTSTWCLILSLVLLVRMASTFVSPHKHSSHFSRYTHTHT</sequence>
<dbReference type="EMBL" id="KN818355">
    <property type="protein sequence ID" value="KIL57871.1"/>
    <property type="molecule type" value="Genomic_DNA"/>
</dbReference>
<evidence type="ECO:0000313" key="2">
    <source>
        <dbReference type="EMBL" id="KIL57871.1"/>
    </source>
</evidence>
<evidence type="ECO:0000313" key="3">
    <source>
        <dbReference type="Proteomes" id="UP000054549"/>
    </source>
</evidence>
<dbReference type="InParanoid" id="A0A0C2WMC7"/>
<keyword evidence="3" id="KW-1185">Reference proteome</keyword>
<keyword evidence="1" id="KW-1133">Transmembrane helix</keyword>
<dbReference type="HOGENOM" id="CLU_2580163_0_0_1"/>
<reference evidence="2 3" key="1">
    <citation type="submission" date="2014-04" db="EMBL/GenBank/DDBJ databases">
        <title>Evolutionary Origins and Diversification of the Mycorrhizal Mutualists.</title>
        <authorList>
            <consortium name="DOE Joint Genome Institute"/>
            <consortium name="Mycorrhizal Genomics Consortium"/>
            <person name="Kohler A."/>
            <person name="Kuo A."/>
            <person name="Nagy L.G."/>
            <person name="Floudas D."/>
            <person name="Copeland A."/>
            <person name="Barry K.W."/>
            <person name="Cichocki N."/>
            <person name="Veneault-Fourrey C."/>
            <person name="LaButti K."/>
            <person name="Lindquist E.A."/>
            <person name="Lipzen A."/>
            <person name="Lundell T."/>
            <person name="Morin E."/>
            <person name="Murat C."/>
            <person name="Riley R."/>
            <person name="Ohm R."/>
            <person name="Sun H."/>
            <person name="Tunlid A."/>
            <person name="Henrissat B."/>
            <person name="Grigoriev I.V."/>
            <person name="Hibbett D.S."/>
            <person name="Martin F."/>
        </authorList>
    </citation>
    <scope>NUCLEOTIDE SEQUENCE [LARGE SCALE GENOMIC DNA]</scope>
    <source>
        <strain evidence="2 3">Koide BX008</strain>
    </source>
</reference>
<proteinExistence type="predicted"/>
<feature type="non-terminal residue" evidence="2">
    <location>
        <position position="1"/>
    </location>
</feature>
<protein>
    <submittedName>
        <fullName evidence="2">Uncharacterized protein</fullName>
    </submittedName>
</protein>
<feature type="transmembrane region" description="Helical" evidence="1">
    <location>
        <begin position="38"/>
        <end position="60"/>
    </location>
</feature>